<dbReference type="KEGG" id="vg:8684376"/>
<dbReference type="GeneID" id="8684376"/>
<organism evidence="1 2">
    <name type="scientific">Pseudomonas phage LUZ7</name>
    <dbReference type="NCBI Taxonomy" id="655097"/>
    <lineage>
        <taxon>Viruses</taxon>
        <taxon>Duplodnaviria</taxon>
        <taxon>Heunggongvirae</taxon>
        <taxon>Uroviricota</taxon>
        <taxon>Caudoviricetes</taxon>
        <taxon>Schitoviridae</taxon>
        <taxon>Migulavirinae</taxon>
        <taxon>Luzseptimavirus</taxon>
        <taxon>Luzseptimavirus LUZ7</taxon>
    </lineage>
</organism>
<protein>
    <submittedName>
        <fullName evidence="1">Uncharacterized protein</fullName>
    </submittedName>
</protein>
<sequence length="66" mass="7746">MEKDKEVRLLASMQWRYVGLLRIKYAKEENWKGVADMFRRVDAILGQLPEGSKVVNKIELDSHTRV</sequence>
<proteinExistence type="predicted"/>
<name>C8ZKC3_9CAUD</name>
<dbReference type="EMBL" id="FN422398">
    <property type="protein sequence ID" value="CAZ66165.1"/>
    <property type="molecule type" value="Genomic_DNA"/>
</dbReference>
<keyword evidence="2" id="KW-1185">Reference proteome</keyword>
<evidence type="ECO:0000313" key="1">
    <source>
        <dbReference type="EMBL" id="CAZ66165.1"/>
    </source>
</evidence>
<evidence type="ECO:0000313" key="2">
    <source>
        <dbReference type="Proteomes" id="UP000002615"/>
    </source>
</evidence>
<dbReference type="Proteomes" id="UP000002615">
    <property type="component" value="Segment"/>
</dbReference>
<reference evidence="2" key="1">
    <citation type="journal article" date="2010" name="Virology">
        <title>Molecular and physiological analysis of three Pseudomonas aeruginosa phages belonging to the "N4-like viruses".</title>
        <authorList>
            <person name="Ceyssens P.J."/>
            <person name="Brabban A."/>
            <person name="Rogge L."/>
            <person name="Lewis M.S."/>
            <person name="Pickard D."/>
            <person name="Goulding D."/>
            <person name="Dougan G."/>
            <person name="Nob en J.P."/>
            <person name="Kropinski A."/>
            <person name="Kutter E."/>
            <person name="Lavigne R."/>
        </authorList>
    </citation>
    <scope>NUCLEOTIDE SEQUENCE [LARGE SCALE GENOMIC DNA]</scope>
</reference>
<dbReference type="RefSeq" id="YP_003358306.1">
    <property type="nucleotide sequence ID" value="NC_013691.1"/>
</dbReference>
<accession>C8ZKC3</accession>